<evidence type="ECO:0000256" key="1">
    <source>
        <dbReference type="SAM" id="MobiDB-lite"/>
    </source>
</evidence>
<evidence type="ECO:0000313" key="2">
    <source>
        <dbReference type="EMBL" id="OQO01913.1"/>
    </source>
</evidence>
<dbReference type="PANTHER" id="PTHR37781">
    <property type="entry name" value="TFIIH COMPLEX SUBUNIT"/>
    <property type="match status" value="1"/>
</dbReference>
<dbReference type="Pfam" id="PF17110">
    <property type="entry name" value="TFB6"/>
    <property type="match status" value="1"/>
</dbReference>
<proteinExistence type="predicted"/>
<evidence type="ECO:0000313" key="3">
    <source>
        <dbReference type="Proteomes" id="UP000192596"/>
    </source>
</evidence>
<feature type="compositionally biased region" description="Low complexity" evidence="1">
    <location>
        <begin position="17"/>
        <end position="30"/>
    </location>
</feature>
<feature type="region of interest" description="Disordered" evidence="1">
    <location>
        <begin position="1"/>
        <end position="45"/>
    </location>
</feature>
<dbReference type="FunCoup" id="A0A1V8SRX1">
    <property type="interactions" value="42"/>
</dbReference>
<feature type="compositionally biased region" description="Acidic residues" evidence="1">
    <location>
        <begin position="205"/>
        <end position="222"/>
    </location>
</feature>
<dbReference type="AlphaFoldDB" id="A0A1V8SRX1"/>
<dbReference type="Proteomes" id="UP000192596">
    <property type="component" value="Unassembled WGS sequence"/>
</dbReference>
<dbReference type="GO" id="GO:0005675">
    <property type="term" value="C:transcription factor TFIIH holo complex"/>
    <property type="evidence" value="ECO:0007669"/>
    <property type="project" value="TreeGrafter"/>
</dbReference>
<name>A0A1V8SRX1_9PEZI</name>
<feature type="region of interest" description="Disordered" evidence="1">
    <location>
        <begin position="200"/>
        <end position="231"/>
    </location>
</feature>
<keyword evidence="3" id="KW-1185">Reference proteome</keyword>
<dbReference type="STRING" id="1507870.A0A1V8SRX1"/>
<sequence length="273" mass="30175">MSVSPLPSGGFIPTPAPSSTTTSATSTRSALPHPRSQPLRPGGSKESAFIRYVDDHLLKIQRRFAKRTTPAANGQDIERDASTIWDDVQGYESMREACKDVDELLSVIWISGTPSLQMPYLINLAAFVTDMVAGMPANPRQMFRVLEKLDHAFASLLQGRDVDSGERLPGFENRRGVSGTEKVRVRSLVERTRRSVMESLKSGELDDMYEPETEAEDSEDDGGLILDGDNPYAGRELEETWEMQIARVYDRTVVELGESLEAPNIGIITEGRG</sequence>
<protein>
    <recommendedName>
        <fullName evidence="4">Meiotic recombination protein DMC1</fullName>
    </recommendedName>
</protein>
<evidence type="ECO:0008006" key="4">
    <source>
        <dbReference type="Google" id="ProtNLM"/>
    </source>
</evidence>
<dbReference type="InterPro" id="IPR031349">
    <property type="entry name" value="Tfb6"/>
</dbReference>
<organism evidence="2 3">
    <name type="scientific">Cryoendolithus antarcticus</name>
    <dbReference type="NCBI Taxonomy" id="1507870"/>
    <lineage>
        <taxon>Eukaryota</taxon>
        <taxon>Fungi</taxon>
        <taxon>Dikarya</taxon>
        <taxon>Ascomycota</taxon>
        <taxon>Pezizomycotina</taxon>
        <taxon>Dothideomycetes</taxon>
        <taxon>Dothideomycetidae</taxon>
        <taxon>Cladosporiales</taxon>
        <taxon>Cladosporiaceae</taxon>
        <taxon>Cryoendolithus</taxon>
    </lineage>
</organism>
<dbReference type="EMBL" id="NAJO01000029">
    <property type="protein sequence ID" value="OQO01913.1"/>
    <property type="molecule type" value="Genomic_DNA"/>
</dbReference>
<gene>
    <name evidence="2" type="ORF">B0A48_12386</name>
</gene>
<comment type="caution">
    <text evidence="2">The sequence shown here is derived from an EMBL/GenBank/DDBJ whole genome shotgun (WGS) entry which is preliminary data.</text>
</comment>
<dbReference type="OrthoDB" id="5420410at2759"/>
<reference evidence="3" key="1">
    <citation type="submission" date="2017-03" db="EMBL/GenBank/DDBJ databases">
        <title>Genomes of endolithic fungi from Antarctica.</title>
        <authorList>
            <person name="Coleine C."/>
            <person name="Masonjones S."/>
            <person name="Stajich J.E."/>
        </authorList>
    </citation>
    <scope>NUCLEOTIDE SEQUENCE [LARGE SCALE GENOMIC DNA]</scope>
    <source>
        <strain evidence="3">CCFEE 5527</strain>
    </source>
</reference>
<accession>A0A1V8SRX1</accession>
<dbReference type="PANTHER" id="PTHR37781:SF1">
    <property type="entry name" value="ADR380WP"/>
    <property type="match status" value="1"/>
</dbReference>
<dbReference type="InParanoid" id="A0A1V8SRX1"/>